<evidence type="ECO:0000256" key="5">
    <source>
        <dbReference type="ARBA" id="ARBA00022989"/>
    </source>
</evidence>
<evidence type="ECO:0000256" key="10">
    <source>
        <dbReference type="ARBA" id="ARBA00023303"/>
    </source>
</evidence>
<dbReference type="AlphaFoldDB" id="A0A813LZ22"/>
<evidence type="ECO:0000256" key="4">
    <source>
        <dbReference type="ARBA" id="ARBA00022692"/>
    </source>
</evidence>
<accession>A0A813LZ22</accession>
<evidence type="ECO:0000256" key="2">
    <source>
        <dbReference type="ARBA" id="ARBA00022448"/>
    </source>
</evidence>
<feature type="transmembrane region" description="Helical" evidence="12">
    <location>
        <begin position="57"/>
        <end position="82"/>
    </location>
</feature>
<keyword evidence="8 12" id="KW-0472">Membrane</keyword>
<organism evidence="13 14">
    <name type="scientific">Brachionus calyciflorus</name>
    <dbReference type="NCBI Taxonomy" id="104777"/>
    <lineage>
        <taxon>Eukaryota</taxon>
        <taxon>Metazoa</taxon>
        <taxon>Spiralia</taxon>
        <taxon>Gnathifera</taxon>
        <taxon>Rotifera</taxon>
        <taxon>Eurotatoria</taxon>
        <taxon>Monogononta</taxon>
        <taxon>Pseudotrocha</taxon>
        <taxon>Ploima</taxon>
        <taxon>Brachionidae</taxon>
        <taxon>Brachionus</taxon>
    </lineage>
</organism>
<dbReference type="Gene3D" id="1.10.287.770">
    <property type="entry name" value="YojJ-like"/>
    <property type="match status" value="1"/>
</dbReference>
<evidence type="ECO:0000256" key="7">
    <source>
        <dbReference type="ARBA" id="ARBA00023065"/>
    </source>
</evidence>
<keyword evidence="14" id="KW-1185">Reference proteome</keyword>
<evidence type="ECO:0000256" key="12">
    <source>
        <dbReference type="SAM" id="Phobius"/>
    </source>
</evidence>
<evidence type="ECO:0000256" key="8">
    <source>
        <dbReference type="ARBA" id="ARBA00023136"/>
    </source>
</evidence>
<evidence type="ECO:0000256" key="3">
    <source>
        <dbReference type="ARBA" id="ARBA00022461"/>
    </source>
</evidence>
<keyword evidence="7 11" id="KW-0406">Ion transport</keyword>
<keyword evidence="2 11" id="KW-0813">Transport</keyword>
<reference evidence="13" key="1">
    <citation type="submission" date="2021-02" db="EMBL/GenBank/DDBJ databases">
        <authorList>
            <person name="Nowell W R."/>
        </authorList>
    </citation>
    <scope>NUCLEOTIDE SEQUENCE</scope>
    <source>
        <strain evidence="13">Ploen Becks lab</strain>
    </source>
</reference>
<dbReference type="PANTHER" id="PTHR11690">
    <property type="entry name" value="AMILORIDE-SENSITIVE SODIUM CHANNEL-RELATED"/>
    <property type="match status" value="1"/>
</dbReference>
<dbReference type="Gene3D" id="2.60.470.10">
    <property type="entry name" value="Acid-sensing ion channels like domains"/>
    <property type="match status" value="1"/>
</dbReference>
<comment type="similarity">
    <text evidence="11">Belongs to the amiloride-sensitive sodium channel (TC 1.A.6) family.</text>
</comment>
<dbReference type="OrthoDB" id="6502088at2759"/>
<keyword evidence="10 11" id="KW-0407">Ion channel</keyword>
<comment type="caution">
    <text evidence="13">The sequence shown here is derived from an EMBL/GenBank/DDBJ whole genome shotgun (WGS) entry which is preliminary data.</text>
</comment>
<protein>
    <submittedName>
        <fullName evidence="13">Uncharacterized protein</fullName>
    </submittedName>
</protein>
<evidence type="ECO:0000256" key="9">
    <source>
        <dbReference type="ARBA" id="ARBA00023201"/>
    </source>
</evidence>
<evidence type="ECO:0000256" key="11">
    <source>
        <dbReference type="RuleBase" id="RU000679"/>
    </source>
</evidence>
<evidence type="ECO:0000256" key="6">
    <source>
        <dbReference type="ARBA" id="ARBA00023053"/>
    </source>
</evidence>
<sequence length="433" mass="49058">MSRINTVDALKETANLSKLAFWTKYIQILEIVQNVMLSSTSHGIPNIIRSRKLSIKILWSFFTVLSACLCITLIVSTVLNYLKYEVTTTIRVKNEVNSIFPAITVCDLSSISSRNSVVFNETIWLEKEARVNLKKNRNYIEFIYSCIFDSTLCASNRFKYFANPNTGDCYTFNSGLSQNGTPMTPLTSAKIGRFKGLTMFLNVSSNTKKTGFNGAEVYIHEQRISPLSVEPIAINPGEQTTISIYKTIAKQKAYPYSDCEDGTENVDAFDSDLFKDLHRTTFLYSQKLCFELCFHKIMLEKCKCFARLFTTFEQGSPCLDLFDYSCCLEEYKKFVNSSYSNEICRPRCPQECESISYSKTTSSKKYSNGDLTSLIIHFDSLGYTQIEETPITDIVGLLSNIGGLAGLFLGLSVLSFVEIFEIFIEIFHIFNSK</sequence>
<dbReference type="EMBL" id="CAJNOC010000029">
    <property type="protein sequence ID" value="CAF0708133.1"/>
    <property type="molecule type" value="Genomic_DNA"/>
</dbReference>
<keyword evidence="4 11" id="KW-0812">Transmembrane</keyword>
<dbReference type="GO" id="GO:0015280">
    <property type="term" value="F:ligand-gated sodium channel activity"/>
    <property type="evidence" value="ECO:0007669"/>
    <property type="project" value="TreeGrafter"/>
</dbReference>
<comment type="subcellular location">
    <subcellularLocation>
        <location evidence="1">Membrane</location>
        <topology evidence="1">Multi-pass membrane protein</topology>
    </subcellularLocation>
</comment>
<dbReference type="Pfam" id="PF00858">
    <property type="entry name" value="ASC"/>
    <property type="match status" value="2"/>
</dbReference>
<proteinExistence type="inferred from homology"/>
<keyword evidence="9 11" id="KW-0739">Sodium transport</keyword>
<gene>
    <name evidence="13" type="ORF">OXX778_LOCUS564</name>
</gene>
<keyword evidence="6" id="KW-0915">Sodium</keyword>
<evidence type="ECO:0000256" key="1">
    <source>
        <dbReference type="ARBA" id="ARBA00004141"/>
    </source>
</evidence>
<keyword evidence="3 11" id="KW-0894">Sodium channel</keyword>
<keyword evidence="5 12" id="KW-1133">Transmembrane helix</keyword>
<dbReference type="InterPro" id="IPR001873">
    <property type="entry name" value="ENaC"/>
</dbReference>
<dbReference type="GO" id="GO:0005886">
    <property type="term" value="C:plasma membrane"/>
    <property type="evidence" value="ECO:0007669"/>
    <property type="project" value="TreeGrafter"/>
</dbReference>
<dbReference type="PANTHER" id="PTHR11690:SF248">
    <property type="entry name" value="PICKPOCKET 17, ISOFORM A"/>
    <property type="match status" value="1"/>
</dbReference>
<name>A0A813LZ22_9BILA</name>
<dbReference type="Proteomes" id="UP000663879">
    <property type="component" value="Unassembled WGS sequence"/>
</dbReference>
<evidence type="ECO:0000313" key="13">
    <source>
        <dbReference type="EMBL" id="CAF0708133.1"/>
    </source>
</evidence>
<dbReference type="PRINTS" id="PR01078">
    <property type="entry name" value="AMINACHANNEL"/>
</dbReference>
<evidence type="ECO:0000313" key="14">
    <source>
        <dbReference type="Proteomes" id="UP000663879"/>
    </source>
</evidence>